<protein>
    <submittedName>
        <fullName evidence="2">Uncharacterized protein</fullName>
    </submittedName>
</protein>
<evidence type="ECO:0000256" key="1">
    <source>
        <dbReference type="SAM" id="MobiDB-lite"/>
    </source>
</evidence>
<gene>
    <name evidence="2" type="ORF">MM415A01046_0002</name>
</gene>
<dbReference type="EMBL" id="MT142345">
    <property type="protein sequence ID" value="QJA78605.1"/>
    <property type="molecule type" value="Genomic_DNA"/>
</dbReference>
<organism evidence="2">
    <name type="scientific">viral metagenome</name>
    <dbReference type="NCBI Taxonomy" id="1070528"/>
    <lineage>
        <taxon>unclassified sequences</taxon>
        <taxon>metagenomes</taxon>
        <taxon>organismal metagenomes</taxon>
    </lineage>
</organism>
<accession>A0A6M3KA68</accession>
<proteinExistence type="predicted"/>
<name>A0A6M3KA68_9ZZZZ</name>
<sequence length="281" mass="32589">MVDSSKFDEVFGELDLEEHKRLEMPEVFVVGSPNNGEEVQERVWKQPKRGGVKKPPSSLSGSGFRTAHQRYKRRDKGAVEFSTFGEYAADKHSARFLFESHSEMKQRWAVCACVLLRDAGVCRVCGEQVDINSAPLARLVVLLGPRDENRFSELSCVLVCHNCAICWYEKNWFLYGKTSAAWITMQYKIMRRRLHRYKKCQTLNDESFEFYKQVKDKYAFAQEDMRKARNRLVGELKRKHISDKDLLAALKKFGTEKVQTDEELFASASRLQEEQEDEGVH</sequence>
<reference evidence="2" key="1">
    <citation type="submission" date="2020-03" db="EMBL/GenBank/DDBJ databases">
        <title>The deep terrestrial virosphere.</title>
        <authorList>
            <person name="Holmfeldt K."/>
            <person name="Nilsson E."/>
            <person name="Simone D."/>
            <person name="Lopez-Fernandez M."/>
            <person name="Wu X."/>
            <person name="de Brujin I."/>
            <person name="Lundin D."/>
            <person name="Andersson A."/>
            <person name="Bertilsson S."/>
            <person name="Dopson M."/>
        </authorList>
    </citation>
    <scope>NUCLEOTIDE SEQUENCE</scope>
    <source>
        <strain evidence="2">MM415A01046</strain>
    </source>
</reference>
<evidence type="ECO:0000313" key="2">
    <source>
        <dbReference type="EMBL" id="QJA78605.1"/>
    </source>
</evidence>
<dbReference type="AlphaFoldDB" id="A0A6M3KA68"/>
<feature type="region of interest" description="Disordered" evidence="1">
    <location>
        <begin position="38"/>
        <end position="71"/>
    </location>
</feature>